<accession>D9QGK2</accession>
<feature type="compositionally biased region" description="Low complexity" evidence="11">
    <location>
        <begin position="227"/>
        <end position="244"/>
    </location>
</feature>
<evidence type="ECO:0000313" key="13">
    <source>
        <dbReference type="Proteomes" id="UP000002696"/>
    </source>
</evidence>
<evidence type="ECO:0000256" key="7">
    <source>
        <dbReference type="ARBA" id="ARBA00035243"/>
    </source>
</evidence>
<dbReference type="GO" id="GO:0019843">
    <property type="term" value="F:rRNA binding"/>
    <property type="evidence" value="ECO:0007669"/>
    <property type="project" value="UniProtKB-UniRule"/>
</dbReference>
<dbReference type="InterPro" id="IPR009000">
    <property type="entry name" value="Transl_B-barrel_sf"/>
</dbReference>
<dbReference type="FunFam" id="3.30.160.810:FF:000001">
    <property type="entry name" value="50S ribosomal protein L3"/>
    <property type="match status" value="1"/>
</dbReference>
<dbReference type="BioCyc" id="BSUB633149:G1GM8-1495-MONOMER"/>
<dbReference type="Proteomes" id="UP000002696">
    <property type="component" value="Chromosome"/>
</dbReference>
<keyword evidence="4 8" id="KW-0694">RNA-binding</keyword>
<dbReference type="RefSeq" id="WP_013268920.1">
    <property type="nucleotide sequence ID" value="NC_014375.1"/>
</dbReference>
<comment type="PTM">
    <text evidence="8">Methylated by PrmB.</text>
</comment>
<dbReference type="eggNOG" id="COG0087">
    <property type="taxonomic scope" value="Bacteria"/>
</dbReference>
<dbReference type="AlphaFoldDB" id="D9QGK2"/>
<dbReference type="KEGG" id="bsb:Bresu_1507"/>
<evidence type="ECO:0000256" key="4">
    <source>
        <dbReference type="ARBA" id="ARBA00022884"/>
    </source>
</evidence>
<feature type="region of interest" description="Disordered" evidence="11">
    <location>
        <begin position="139"/>
        <end position="161"/>
    </location>
</feature>
<dbReference type="HOGENOM" id="CLU_044142_2_0_5"/>
<dbReference type="Pfam" id="PF00297">
    <property type="entry name" value="Ribosomal_L3"/>
    <property type="match status" value="1"/>
</dbReference>
<evidence type="ECO:0000256" key="8">
    <source>
        <dbReference type="HAMAP-Rule" id="MF_01325"/>
    </source>
</evidence>
<protein>
    <recommendedName>
        <fullName evidence="7 8">Large ribosomal subunit protein uL3</fullName>
    </recommendedName>
</protein>
<keyword evidence="5 8" id="KW-0689">Ribosomal protein</keyword>
<organism evidence="12 13">
    <name type="scientific">Brevundimonas subvibrioides (strain ATCC 15264 / DSM 4735 / LMG 14903 / NBRC 16000 / CB 81)</name>
    <name type="common">Caulobacter subvibrioides</name>
    <dbReference type="NCBI Taxonomy" id="633149"/>
    <lineage>
        <taxon>Bacteria</taxon>
        <taxon>Pseudomonadati</taxon>
        <taxon>Pseudomonadota</taxon>
        <taxon>Alphaproteobacteria</taxon>
        <taxon>Caulobacterales</taxon>
        <taxon>Caulobacteraceae</taxon>
        <taxon>Brevundimonas</taxon>
    </lineage>
</organism>
<dbReference type="InterPro" id="IPR000597">
    <property type="entry name" value="Ribosomal_uL3"/>
</dbReference>
<keyword evidence="2 8" id="KW-0488">Methylation</keyword>
<proteinExistence type="inferred from homology"/>
<sequence length="250" mass="26652">MRTGVIAKKLGMTRVFADDGQHVPVTVLQLDDCQVVGQRTQERDGYVALQLGAGTKKAKNTNKAQRTTFATAEVEPKHVVMEFRVTDDAMIDVGATLSADHFVVGQKVDIQGETIGKGFQGGMKRWNFGGLRATHGVSVSHRSLGSTGQRQDPGKTFKGKKMAGQLGNETITTQNLTIVRVDAERGLILVKGAVPGHEGSWVKVRDAHKKTHADLPFPGSFKTKGGAQAAPAETPAEEQAPAETVEGGEA</sequence>
<evidence type="ECO:0000256" key="2">
    <source>
        <dbReference type="ARBA" id="ARBA00022481"/>
    </source>
</evidence>
<dbReference type="InterPro" id="IPR019927">
    <property type="entry name" value="Ribosomal_uL3_bac/org-type"/>
</dbReference>
<dbReference type="GO" id="GO:0003735">
    <property type="term" value="F:structural constituent of ribosome"/>
    <property type="evidence" value="ECO:0007669"/>
    <property type="project" value="UniProtKB-UniRule"/>
</dbReference>
<feature type="compositionally biased region" description="Polar residues" evidence="11">
    <location>
        <begin position="140"/>
        <end position="150"/>
    </location>
</feature>
<evidence type="ECO:0000256" key="10">
    <source>
        <dbReference type="RuleBase" id="RU003906"/>
    </source>
</evidence>
<gene>
    <name evidence="8" type="primary">rplC</name>
    <name evidence="12" type="ordered locus">Bresu_1507</name>
</gene>
<dbReference type="Gene3D" id="2.40.30.10">
    <property type="entry name" value="Translation factors"/>
    <property type="match status" value="1"/>
</dbReference>
<comment type="function">
    <text evidence="8 10">One of the primary rRNA binding proteins, it binds directly near the 3'-end of the 23S rRNA, where it nucleates assembly of the 50S subunit.</text>
</comment>
<dbReference type="InterPro" id="IPR019926">
    <property type="entry name" value="Ribosomal_uL3_CS"/>
</dbReference>
<feature type="modified residue" description="N5-methylglutamine" evidence="8">
    <location>
        <position position="151"/>
    </location>
</feature>
<dbReference type="PROSITE" id="PS00474">
    <property type="entry name" value="RIBOSOMAL_L3"/>
    <property type="match status" value="1"/>
</dbReference>
<evidence type="ECO:0000256" key="5">
    <source>
        <dbReference type="ARBA" id="ARBA00022980"/>
    </source>
</evidence>
<comment type="similarity">
    <text evidence="1 8 9">Belongs to the universal ribosomal protein uL3 family.</text>
</comment>
<evidence type="ECO:0000313" key="12">
    <source>
        <dbReference type="EMBL" id="ADL00818.1"/>
    </source>
</evidence>
<dbReference type="PANTHER" id="PTHR11229">
    <property type="entry name" value="50S RIBOSOMAL PROTEIN L3"/>
    <property type="match status" value="1"/>
</dbReference>
<feature type="region of interest" description="Disordered" evidence="11">
    <location>
        <begin position="212"/>
        <end position="250"/>
    </location>
</feature>
<dbReference type="FunCoup" id="D9QGK2">
    <property type="interactions" value="676"/>
</dbReference>
<reference evidence="13" key="1">
    <citation type="journal article" date="2011" name="J. Bacteriol.">
        <title>Genome sequences of eight morphologically diverse alphaproteobacteria.</title>
        <authorList>
            <consortium name="US DOE Joint Genome Institute"/>
            <person name="Brown P.J."/>
            <person name="Kysela D.T."/>
            <person name="Buechlein A."/>
            <person name="Hemmerich C."/>
            <person name="Brun Y.V."/>
        </authorList>
    </citation>
    <scope>NUCLEOTIDE SEQUENCE [LARGE SCALE GENOMIC DNA]</scope>
    <source>
        <strain evidence="13">ATCC 15264 / DSM 4735 / LMG 14903 / NBRC 16000 / CB 81</strain>
    </source>
</reference>
<name>D9QGK2_BRESC</name>
<keyword evidence="3 8" id="KW-0699">rRNA-binding</keyword>
<dbReference type="STRING" id="633149.Bresu_1507"/>
<dbReference type="HAMAP" id="MF_01325_B">
    <property type="entry name" value="Ribosomal_uL3_B"/>
    <property type="match status" value="1"/>
</dbReference>
<evidence type="ECO:0000256" key="11">
    <source>
        <dbReference type="SAM" id="MobiDB-lite"/>
    </source>
</evidence>
<dbReference type="InParanoid" id="D9QGK2"/>
<dbReference type="SUPFAM" id="SSF50447">
    <property type="entry name" value="Translation proteins"/>
    <property type="match status" value="1"/>
</dbReference>
<dbReference type="EMBL" id="CP002102">
    <property type="protein sequence ID" value="ADL00818.1"/>
    <property type="molecule type" value="Genomic_DNA"/>
</dbReference>
<dbReference type="FunFam" id="2.40.30.10:FF:000004">
    <property type="entry name" value="50S ribosomal protein L3"/>
    <property type="match status" value="1"/>
</dbReference>
<comment type="subunit">
    <text evidence="8 10">Part of the 50S ribosomal subunit. Forms a cluster with proteins L14 and L19.</text>
</comment>
<dbReference type="PANTHER" id="PTHR11229:SF16">
    <property type="entry name" value="LARGE RIBOSOMAL SUBUNIT PROTEIN UL3C"/>
    <property type="match status" value="1"/>
</dbReference>
<evidence type="ECO:0000256" key="3">
    <source>
        <dbReference type="ARBA" id="ARBA00022730"/>
    </source>
</evidence>
<evidence type="ECO:0000256" key="9">
    <source>
        <dbReference type="RuleBase" id="RU003905"/>
    </source>
</evidence>
<keyword evidence="13" id="KW-1185">Reference proteome</keyword>
<evidence type="ECO:0000256" key="6">
    <source>
        <dbReference type="ARBA" id="ARBA00023274"/>
    </source>
</evidence>
<keyword evidence="6 8" id="KW-0687">Ribonucleoprotein</keyword>
<dbReference type="NCBIfam" id="TIGR03625">
    <property type="entry name" value="L3_bact"/>
    <property type="match status" value="1"/>
</dbReference>
<dbReference type="Gene3D" id="3.30.160.810">
    <property type="match status" value="1"/>
</dbReference>
<dbReference type="GO" id="GO:0006412">
    <property type="term" value="P:translation"/>
    <property type="evidence" value="ECO:0007669"/>
    <property type="project" value="UniProtKB-UniRule"/>
</dbReference>
<evidence type="ECO:0000256" key="1">
    <source>
        <dbReference type="ARBA" id="ARBA00006540"/>
    </source>
</evidence>
<dbReference type="GO" id="GO:0022625">
    <property type="term" value="C:cytosolic large ribosomal subunit"/>
    <property type="evidence" value="ECO:0007669"/>
    <property type="project" value="TreeGrafter"/>
</dbReference>
<dbReference type="OrthoDB" id="9806135at2"/>